<keyword evidence="3" id="KW-1185">Reference proteome</keyword>
<proteinExistence type="predicted"/>
<dbReference type="AlphaFoldDB" id="A0A498JNH4"/>
<protein>
    <submittedName>
        <fullName evidence="2">Uncharacterized protein</fullName>
    </submittedName>
</protein>
<accession>A0A498JNH4</accession>
<dbReference type="EMBL" id="RDQH01000332">
    <property type="protein sequence ID" value="RXH97298.1"/>
    <property type="molecule type" value="Genomic_DNA"/>
</dbReference>
<comment type="caution">
    <text evidence="2">The sequence shown here is derived from an EMBL/GenBank/DDBJ whole genome shotgun (WGS) entry which is preliminary data.</text>
</comment>
<dbReference type="Proteomes" id="UP000290289">
    <property type="component" value="Chromosome 6"/>
</dbReference>
<name>A0A498JNH4_MALDO</name>
<gene>
    <name evidence="2" type="ORF">DVH24_035966</name>
</gene>
<feature type="region of interest" description="Disordered" evidence="1">
    <location>
        <begin position="41"/>
        <end position="63"/>
    </location>
</feature>
<organism evidence="2 3">
    <name type="scientific">Malus domestica</name>
    <name type="common">Apple</name>
    <name type="synonym">Pyrus malus</name>
    <dbReference type="NCBI Taxonomy" id="3750"/>
    <lineage>
        <taxon>Eukaryota</taxon>
        <taxon>Viridiplantae</taxon>
        <taxon>Streptophyta</taxon>
        <taxon>Embryophyta</taxon>
        <taxon>Tracheophyta</taxon>
        <taxon>Spermatophyta</taxon>
        <taxon>Magnoliopsida</taxon>
        <taxon>eudicotyledons</taxon>
        <taxon>Gunneridae</taxon>
        <taxon>Pentapetalae</taxon>
        <taxon>rosids</taxon>
        <taxon>fabids</taxon>
        <taxon>Rosales</taxon>
        <taxon>Rosaceae</taxon>
        <taxon>Amygdaloideae</taxon>
        <taxon>Maleae</taxon>
        <taxon>Malus</taxon>
    </lineage>
</organism>
<sequence>MARNNSKIPMLSRLETTHFPLNGILVVKLQIFNAMRRLQRGDGEDEEEGCEGGGEMQRRGMRKTAAGREKRYCFRVCNDLDGVEQPVPGGRRGTKKHPNSVPWNSAFHPFLAYQTRDGTLRPVPSRPVPRTKRTHSAHGQMAKVARKCILKHFGAVLGLEWIAYE</sequence>
<evidence type="ECO:0000256" key="1">
    <source>
        <dbReference type="SAM" id="MobiDB-lite"/>
    </source>
</evidence>
<reference evidence="2 3" key="1">
    <citation type="submission" date="2018-10" db="EMBL/GenBank/DDBJ databases">
        <title>A high-quality apple genome assembly.</title>
        <authorList>
            <person name="Hu J."/>
        </authorList>
    </citation>
    <scope>NUCLEOTIDE SEQUENCE [LARGE SCALE GENOMIC DNA]</scope>
    <source>
        <strain evidence="3">cv. HFTH1</strain>
        <tissue evidence="2">Young leaf</tissue>
    </source>
</reference>
<evidence type="ECO:0000313" key="3">
    <source>
        <dbReference type="Proteomes" id="UP000290289"/>
    </source>
</evidence>
<evidence type="ECO:0000313" key="2">
    <source>
        <dbReference type="EMBL" id="RXH97298.1"/>
    </source>
</evidence>
<feature type="region of interest" description="Disordered" evidence="1">
    <location>
        <begin position="118"/>
        <end position="139"/>
    </location>
</feature>